<evidence type="ECO:0000313" key="5">
    <source>
        <dbReference type="Proteomes" id="UP000018936"/>
    </source>
</evidence>
<organism evidence="4 5">
    <name type="scientific">Ophiophagus hannah</name>
    <name type="common">King cobra</name>
    <name type="synonym">Naja hannah</name>
    <dbReference type="NCBI Taxonomy" id="8665"/>
    <lineage>
        <taxon>Eukaryota</taxon>
        <taxon>Metazoa</taxon>
        <taxon>Chordata</taxon>
        <taxon>Craniata</taxon>
        <taxon>Vertebrata</taxon>
        <taxon>Euteleostomi</taxon>
        <taxon>Lepidosauria</taxon>
        <taxon>Squamata</taxon>
        <taxon>Bifurcata</taxon>
        <taxon>Unidentata</taxon>
        <taxon>Episquamata</taxon>
        <taxon>Toxicofera</taxon>
        <taxon>Serpentes</taxon>
        <taxon>Colubroidea</taxon>
        <taxon>Elapidae</taxon>
        <taxon>Elapinae</taxon>
        <taxon>Ophiophagus</taxon>
    </lineage>
</organism>
<reference evidence="4 5" key="1">
    <citation type="journal article" date="2013" name="Proc. Natl. Acad. Sci. U.S.A.">
        <title>The king cobra genome reveals dynamic gene evolution and adaptation in the snake venom system.</title>
        <authorList>
            <person name="Vonk F.J."/>
            <person name="Casewell N.R."/>
            <person name="Henkel C.V."/>
            <person name="Heimberg A.M."/>
            <person name="Jansen H.J."/>
            <person name="McCleary R.J."/>
            <person name="Kerkkamp H.M."/>
            <person name="Vos R.A."/>
            <person name="Guerreiro I."/>
            <person name="Calvete J.J."/>
            <person name="Wuster W."/>
            <person name="Woods A.E."/>
            <person name="Logan J.M."/>
            <person name="Harrison R.A."/>
            <person name="Castoe T.A."/>
            <person name="de Koning A.P."/>
            <person name="Pollock D.D."/>
            <person name="Yandell M."/>
            <person name="Calderon D."/>
            <person name="Renjifo C."/>
            <person name="Currier R.B."/>
            <person name="Salgado D."/>
            <person name="Pla D."/>
            <person name="Sanz L."/>
            <person name="Hyder A.S."/>
            <person name="Ribeiro J.M."/>
            <person name="Arntzen J.W."/>
            <person name="van den Thillart G.E."/>
            <person name="Boetzer M."/>
            <person name="Pirovano W."/>
            <person name="Dirks R.P."/>
            <person name="Spaink H.P."/>
            <person name="Duboule D."/>
            <person name="McGlinn E."/>
            <person name="Kini R.M."/>
            <person name="Richardson M.K."/>
        </authorList>
    </citation>
    <scope>NUCLEOTIDE SEQUENCE</scope>
    <source>
        <tissue evidence="4">Blood</tissue>
    </source>
</reference>
<dbReference type="GO" id="GO:0008494">
    <property type="term" value="F:translation activator activity"/>
    <property type="evidence" value="ECO:0007669"/>
    <property type="project" value="TreeGrafter"/>
</dbReference>
<name>V8NKG7_OPHHA</name>
<gene>
    <name evidence="4" type="primary">MIF4GD</name>
    <name evidence="4" type="ORF">L345_11782</name>
</gene>
<feature type="non-terminal residue" evidence="4">
    <location>
        <position position="1"/>
    </location>
</feature>
<evidence type="ECO:0000256" key="1">
    <source>
        <dbReference type="ARBA" id="ARBA00004123"/>
    </source>
</evidence>
<proteinExistence type="predicted"/>
<dbReference type="GO" id="GO:0005829">
    <property type="term" value="C:cytosol"/>
    <property type="evidence" value="ECO:0007669"/>
    <property type="project" value="TreeGrafter"/>
</dbReference>
<dbReference type="SUPFAM" id="SSF48371">
    <property type="entry name" value="ARM repeat"/>
    <property type="match status" value="1"/>
</dbReference>
<dbReference type="PANTHER" id="PTHR23254:SF17">
    <property type="entry name" value="MIF4G DOMAIN-CONTAINING PROTEIN"/>
    <property type="match status" value="1"/>
</dbReference>
<dbReference type="InterPro" id="IPR051367">
    <property type="entry name" value="mRNA_TranslReg/HistoneTransl"/>
</dbReference>
<keyword evidence="5" id="KW-1185">Reference proteome</keyword>
<protein>
    <submittedName>
        <fullName evidence="4">MIF4G domain-containing protein</fullName>
    </submittedName>
</protein>
<dbReference type="InterPro" id="IPR016024">
    <property type="entry name" value="ARM-type_fold"/>
</dbReference>
<evidence type="ECO:0000313" key="4">
    <source>
        <dbReference type="EMBL" id="ETE62461.1"/>
    </source>
</evidence>
<evidence type="ECO:0000256" key="3">
    <source>
        <dbReference type="SAM" id="MobiDB-lite"/>
    </source>
</evidence>
<feature type="region of interest" description="Disordered" evidence="3">
    <location>
        <begin position="316"/>
        <end position="338"/>
    </location>
</feature>
<feature type="region of interest" description="Disordered" evidence="3">
    <location>
        <begin position="156"/>
        <end position="193"/>
    </location>
</feature>
<dbReference type="GO" id="GO:0006446">
    <property type="term" value="P:regulation of translational initiation"/>
    <property type="evidence" value="ECO:0007669"/>
    <property type="project" value="TreeGrafter"/>
</dbReference>
<dbReference type="AlphaFoldDB" id="V8NKG7"/>
<dbReference type="Proteomes" id="UP000018936">
    <property type="component" value="Unassembled WGS sequence"/>
</dbReference>
<evidence type="ECO:0000256" key="2">
    <source>
        <dbReference type="ARBA" id="ARBA00023242"/>
    </source>
</evidence>
<accession>V8NKG7</accession>
<feature type="compositionally biased region" description="Basic and acidic residues" evidence="3">
    <location>
        <begin position="170"/>
        <end position="190"/>
    </location>
</feature>
<dbReference type="PANTHER" id="PTHR23254">
    <property type="entry name" value="EIF4G DOMAIN PROTEIN"/>
    <property type="match status" value="1"/>
</dbReference>
<comment type="subcellular location">
    <subcellularLocation>
        <location evidence="1">Nucleus</location>
    </subcellularLocation>
</comment>
<keyword evidence="2" id="KW-0539">Nucleus</keyword>
<dbReference type="EMBL" id="AZIM01003235">
    <property type="protein sequence ID" value="ETE62461.1"/>
    <property type="molecule type" value="Genomic_DNA"/>
</dbReference>
<feature type="region of interest" description="Disordered" evidence="3">
    <location>
        <begin position="238"/>
        <end position="270"/>
    </location>
</feature>
<dbReference type="GO" id="GO:0005634">
    <property type="term" value="C:nucleus"/>
    <property type="evidence" value="ECO:0007669"/>
    <property type="project" value="UniProtKB-SubCell"/>
</dbReference>
<feature type="compositionally biased region" description="Basic and acidic residues" evidence="3">
    <location>
        <begin position="316"/>
        <end position="334"/>
    </location>
</feature>
<sequence>MQEENFGLYLEKEVQQLLKIALKDPSSVDLEKVANIIVDQSLKDCVFSKEAGHICYVITPVESKQTGQQEYKGRDKLRAHSLQAWICYVTFICNIFDYLRVNNMPMMALEGLSSLSQLLLPEIIEFWATDWKMTEAAQKYYYTALRRSGERRASSALSPPICTLSSPGEGHVHPGGEDEDVGKPKEKFDGGDSWQLRGRPHLLRCVRDRPSRWQTEATALSLSEEDTRIRDFWKDPLHSQGKREAAVRESEEERRGRVTKKKENGRGKEMTIRGLQINRVGGQMKRKCEEHLRKVLQAQKQVEQLEEEKKNRLEQKLLAQDEEKNEKVQDEKIGNGKIKKRALAKKLEELEA</sequence>
<dbReference type="Gene3D" id="1.25.40.180">
    <property type="match status" value="1"/>
</dbReference>
<comment type="caution">
    <text evidence="4">The sequence shown here is derived from an EMBL/GenBank/DDBJ whole genome shotgun (WGS) entry which is preliminary data.</text>
</comment>
<dbReference type="OrthoDB" id="6357832at2759"/>